<dbReference type="EnsemblPlants" id="MELO3C028784.2.1">
    <property type="protein sequence ID" value="MELO3C028784.2.1"/>
    <property type="gene ID" value="MELO3C028784.2"/>
</dbReference>
<dbReference type="Gramene" id="MELO3C028784.2.1">
    <property type="protein sequence ID" value="MELO3C028784.2.1"/>
    <property type="gene ID" value="MELO3C028784.2"/>
</dbReference>
<dbReference type="AlphaFoldDB" id="A0A9I9E4W4"/>
<sequence length="112" mass="12629">MTKTMGVSGEPHYIVGLVNVGCTGRALHHADRSFIRLKVEIELPVLDTLPTSAESSGSNSSTWLELHFESVHVEMLFYKSSDVRAAFYLCEMLEYLIAHTENLAEMVRRDEI</sequence>
<name>A0A9I9E4W4_CUCME</name>
<protein>
    <submittedName>
        <fullName evidence="1">Uncharacterized protein</fullName>
    </submittedName>
</protein>
<proteinExistence type="predicted"/>
<accession>A0A9I9E4W4</accession>
<evidence type="ECO:0000313" key="1">
    <source>
        <dbReference type="EnsemblPlants" id="MELO3C028784.2.1"/>
    </source>
</evidence>
<reference evidence="1" key="1">
    <citation type="submission" date="2023-03" db="UniProtKB">
        <authorList>
            <consortium name="EnsemblPlants"/>
        </authorList>
    </citation>
    <scope>IDENTIFICATION</scope>
</reference>
<organism evidence="1">
    <name type="scientific">Cucumis melo</name>
    <name type="common">Muskmelon</name>
    <dbReference type="NCBI Taxonomy" id="3656"/>
    <lineage>
        <taxon>Eukaryota</taxon>
        <taxon>Viridiplantae</taxon>
        <taxon>Streptophyta</taxon>
        <taxon>Embryophyta</taxon>
        <taxon>Tracheophyta</taxon>
        <taxon>Spermatophyta</taxon>
        <taxon>Magnoliopsida</taxon>
        <taxon>eudicotyledons</taxon>
        <taxon>Gunneridae</taxon>
        <taxon>Pentapetalae</taxon>
        <taxon>rosids</taxon>
        <taxon>fabids</taxon>
        <taxon>Cucurbitales</taxon>
        <taxon>Cucurbitaceae</taxon>
        <taxon>Benincaseae</taxon>
        <taxon>Cucumis</taxon>
    </lineage>
</organism>